<organism evidence="1 2">
    <name type="scientific">Chryseolinea lacunae</name>
    <dbReference type="NCBI Taxonomy" id="2801331"/>
    <lineage>
        <taxon>Bacteria</taxon>
        <taxon>Pseudomonadati</taxon>
        <taxon>Bacteroidota</taxon>
        <taxon>Cytophagia</taxon>
        <taxon>Cytophagales</taxon>
        <taxon>Fulvivirgaceae</taxon>
        <taxon>Chryseolinea</taxon>
    </lineage>
</organism>
<dbReference type="PANTHER" id="PTHR38479">
    <property type="entry name" value="LMO0824 PROTEIN"/>
    <property type="match status" value="1"/>
</dbReference>
<name>A0ABS1KUV4_9BACT</name>
<evidence type="ECO:0000313" key="1">
    <source>
        <dbReference type="EMBL" id="MBL0743120.1"/>
    </source>
</evidence>
<dbReference type="RefSeq" id="WP_202012153.1">
    <property type="nucleotide sequence ID" value="NZ_JAERRB010000006.1"/>
</dbReference>
<dbReference type="InterPro" id="IPR009351">
    <property type="entry name" value="AlkZ-like"/>
</dbReference>
<gene>
    <name evidence="1" type="ORF">JI741_17955</name>
</gene>
<comment type="caution">
    <text evidence="1">The sequence shown here is derived from an EMBL/GenBank/DDBJ whole genome shotgun (WGS) entry which is preliminary data.</text>
</comment>
<reference evidence="1 2" key="1">
    <citation type="submission" date="2021-01" db="EMBL/GenBank/DDBJ databases">
        <title>Chryseolinea sp. Jin1 Genome sequencing and assembly.</title>
        <authorList>
            <person name="Kim I."/>
        </authorList>
    </citation>
    <scope>NUCLEOTIDE SEQUENCE [LARGE SCALE GENOMIC DNA]</scope>
    <source>
        <strain evidence="1 2">Jin1</strain>
    </source>
</reference>
<accession>A0ABS1KUV4</accession>
<sequence length="365" mass="41287">MTIADLAKHRLINHGIAGSEFEKPQEVVQWLGAMQAQEFAMAKWAIALRARGVDDVVIENAFNRGDILRTHLLRPTWHFVSPDDIRWLLMLTAPRVHAVNAYWYRKFELDAGTLKRSRAVFEKALAGKHFLTRDILNEKLAEKKIHADGLRLAYLFMHAELEGLICSGPRQGKQFTYAWLDERVPETKTIAREEALARLANRYFTSRSPATVHDLSYWSGLTLKDAQAAANLLPATFENENVNGVEYIEKPGSSKISATSQTTFLMPDYDEYGMSYKNREALVDPKRQHKPAVDTPGSNHMLVVNGVISGTWQRKQKSPGGIEVMPFYTFSKQQTQAVAKAVKEYLAFAMPNDKAEAPRKKVRAK</sequence>
<evidence type="ECO:0000313" key="2">
    <source>
        <dbReference type="Proteomes" id="UP000613030"/>
    </source>
</evidence>
<dbReference type="Pfam" id="PF06224">
    <property type="entry name" value="AlkZ-like"/>
    <property type="match status" value="1"/>
</dbReference>
<dbReference type="PANTHER" id="PTHR38479:SF2">
    <property type="entry name" value="WINGED HELIX DNA-BINDING DOMAIN-CONTAINING PROTEIN"/>
    <property type="match status" value="1"/>
</dbReference>
<dbReference type="EMBL" id="JAERRB010000006">
    <property type="protein sequence ID" value="MBL0743120.1"/>
    <property type="molecule type" value="Genomic_DNA"/>
</dbReference>
<protein>
    <submittedName>
        <fullName evidence="1">AlkZ family DNA glycosylase</fullName>
    </submittedName>
</protein>
<keyword evidence="2" id="KW-1185">Reference proteome</keyword>
<proteinExistence type="predicted"/>
<dbReference type="Proteomes" id="UP000613030">
    <property type="component" value="Unassembled WGS sequence"/>
</dbReference>